<gene>
    <name evidence="1" type="ORF">GSTUAT00008478001</name>
</gene>
<evidence type="ECO:0000313" key="2">
    <source>
        <dbReference type="Proteomes" id="UP001412239"/>
    </source>
</evidence>
<accession>A0A292PLU2</accession>
<dbReference type="EMBL" id="LN891208">
    <property type="protein sequence ID" value="CUS07460.1"/>
    <property type="molecule type" value="Genomic_DNA"/>
</dbReference>
<reference evidence="1" key="1">
    <citation type="submission" date="2015-10" db="EMBL/GenBank/DDBJ databases">
        <authorList>
            <person name="Regsiter A."/>
            <person name="william w."/>
        </authorList>
    </citation>
    <scope>NUCLEOTIDE SEQUENCE</scope>
    <source>
        <strain evidence="1">Montdore</strain>
    </source>
</reference>
<keyword evidence="2" id="KW-1185">Reference proteome</keyword>
<organism evidence="1 2">
    <name type="scientific">Tuber aestivum</name>
    <name type="common">summer truffle</name>
    <dbReference type="NCBI Taxonomy" id="59557"/>
    <lineage>
        <taxon>Eukaryota</taxon>
        <taxon>Fungi</taxon>
        <taxon>Dikarya</taxon>
        <taxon>Ascomycota</taxon>
        <taxon>Pezizomycotina</taxon>
        <taxon>Pezizomycetes</taxon>
        <taxon>Pezizales</taxon>
        <taxon>Tuberaceae</taxon>
        <taxon>Tuber</taxon>
    </lineage>
</organism>
<evidence type="ECO:0000313" key="1">
    <source>
        <dbReference type="EMBL" id="CUS07460.1"/>
    </source>
</evidence>
<name>A0A292PLU2_9PEZI</name>
<protein>
    <submittedName>
        <fullName evidence="1">Uncharacterized protein</fullName>
    </submittedName>
</protein>
<dbReference type="Proteomes" id="UP001412239">
    <property type="component" value="Unassembled WGS sequence"/>
</dbReference>
<sequence>MANTETRPTLKIQPRKLEESNYSAQCMVINGVPVDREPGCVMDMASTIGHRGNRSTSGFCFPLVKGSLLDEIEWSLAVHACLPPEERVQCANGRRVLTPGLFVAAGAQQTARRHACSH</sequence>
<dbReference type="AlphaFoldDB" id="A0A292PLU2"/>
<proteinExistence type="predicted"/>